<keyword evidence="3" id="KW-1185">Reference proteome</keyword>
<protein>
    <recommendedName>
        <fullName evidence="1">Integrase catalytic domain-containing protein</fullName>
    </recommendedName>
</protein>
<evidence type="ECO:0000313" key="2">
    <source>
        <dbReference type="EMBL" id="GFZ91965.1"/>
    </source>
</evidence>
<comment type="caution">
    <text evidence="2">The sequence shown here is derived from an EMBL/GenBank/DDBJ whole genome shotgun (WGS) entry which is preliminary data.</text>
</comment>
<dbReference type="InterPro" id="IPR001584">
    <property type="entry name" value="Integrase_cat-core"/>
</dbReference>
<dbReference type="GO" id="GO:0003676">
    <property type="term" value="F:nucleic acid binding"/>
    <property type="evidence" value="ECO:0007669"/>
    <property type="project" value="InterPro"/>
</dbReference>
<dbReference type="PANTHER" id="PTHR35004">
    <property type="entry name" value="TRANSPOSASE RV3428C-RELATED"/>
    <property type="match status" value="1"/>
</dbReference>
<accession>A0A8J2TUW9</accession>
<evidence type="ECO:0000259" key="1">
    <source>
        <dbReference type="PROSITE" id="PS50994"/>
    </source>
</evidence>
<dbReference type="AlphaFoldDB" id="A0A8J2TUW9"/>
<feature type="domain" description="Integrase catalytic" evidence="1">
    <location>
        <begin position="76"/>
        <end position="252"/>
    </location>
</feature>
<reference evidence="2" key="1">
    <citation type="journal article" date="2014" name="Int. J. Syst. Evol. Microbiol.">
        <title>Complete genome sequence of Corynebacterium casei LMG S-19264T (=DSM 44701T), isolated from a smear-ripened cheese.</title>
        <authorList>
            <consortium name="US DOE Joint Genome Institute (JGI-PGF)"/>
            <person name="Walter F."/>
            <person name="Albersmeier A."/>
            <person name="Kalinowski J."/>
            <person name="Ruckert C."/>
        </authorList>
    </citation>
    <scope>NUCLEOTIDE SEQUENCE</scope>
    <source>
        <strain evidence="2">CGMCC 1.12360</strain>
    </source>
</reference>
<dbReference type="GO" id="GO:0015074">
    <property type="term" value="P:DNA integration"/>
    <property type="evidence" value="ECO:0007669"/>
    <property type="project" value="InterPro"/>
</dbReference>
<dbReference type="EMBL" id="BMEV01000125">
    <property type="protein sequence ID" value="GFZ91965.1"/>
    <property type="molecule type" value="Genomic_DNA"/>
</dbReference>
<dbReference type="NCBIfam" id="NF033546">
    <property type="entry name" value="transpos_IS21"/>
    <property type="match status" value="1"/>
</dbReference>
<dbReference type="InterPro" id="IPR012337">
    <property type="entry name" value="RNaseH-like_sf"/>
</dbReference>
<dbReference type="InterPro" id="IPR036397">
    <property type="entry name" value="RNaseH_sf"/>
</dbReference>
<dbReference type="Proteomes" id="UP000602050">
    <property type="component" value="Unassembled WGS sequence"/>
</dbReference>
<dbReference type="Gene3D" id="3.30.420.10">
    <property type="entry name" value="Ribonuclease H-like superfamily/Ribonuclease H"/>
    <property type="match status" value="1"/>
</dbReference>
<gene>
    <name evidence="2" type="ORF">GCM10010978_32890</name>
</gene>
<sequence>MASSKTRKKKLDPYELLIHTWLTEHPDLSAAQVHDWLLERYDNLKVGESTVRSYVKELREKYSIPKTEEKRIYQAIPDPPMGQQAQIDFGQTKQKKTDGSMVTLNFICFVLSHSRYKYVEWLDRPFTTKDVIRSHENAFQYFGGIPYELIYDQDSLLVVSENAGDIILTAEFQSYCEERKLNLSICRKADPESKGRIENVVGYVKKNFAKNRVYTNLDKWNEQCLAWLARTGNKKIHNTTKKTSRSVFNRKTTLKTGH</sequence>
<proteinExistence type="predicted"/>
<dbReference type="SUPFAM" id="SSF53098">
    <property type="entry name" value="Ribonuclease H-like"/>
    <property type="match status" value="1"/>
</dbReference>
<name>A0A8J2TUW9_9BACI</name>
<organism evidence="2 3">
    <name type="scientific">Compostibacillus humi</name>
    <dbReference type="NCBI Taxonomy" id="1245525"/>
    <lineage>
        <taxon>Bacteria</taxon>
        <taxon>Bacillati</taxon>
        <taxon>Bacillota</taxon>
        <taxon>Bacilli</taxon>
        <taxon>Bacillales</taxon>
        <taxon>Bacillaceae</taxon>
        <taxon>Compostibacillus</taxon>
    </lineage>
</organism>
<evidence type="ECO:0000313" key="3">
    <source>
        <dbReference type="Proteomes" id="UP000602050"/>
    </source>
</evidence>
<reference evidence="2" key="2">
    <citation type="submission" date="2020-09" db="EMBL/GenBank/DDBJ databases">
        <authorList>
            <person name="Sun Q."/>
            <person name="Zhou Y."/>
        </authorList>
    </citation>
    <scope>NUCLEOTIDE SEQUENCE</scope>
    <source>
        <strain evidence="2">CGMCC 1.12360</strain>
    </source>
</reference>
<dbReference type="PROSITE" id="PS50994">
    <property type="entry name" value="INTEGRASE"/>
    <property type="match status" value="1"/>
</dbReference>